<dbReference type="InterPro" id="IPR008928">
    <property type="entry name" value="6-hairpin_glycosidase_sf"/>
</dbReference>
<evidence type="ECO:0000259" key="1">
    <source>
        <dbReference type="Pfam" id="PF21307"/>
    </source>
</evidence>
<dbReference type="AlphaFoldDB" id="A0A564VE55"/>
<dbReference type="SUPFAM" id="SSF48208">
    <property type="entry name" value="Six-hairpin glycosidases"/>
    <property type="match status" value="1"/>
</dbReference>
<dbReference type="Gene3D" id="1.50.10.10">
    <property type="match status" value="1"/>
</dbReference>
<keyword evidence="4" id="KW-1185">Reference proteome</keyword>
<protein>
    <submittedName>
        <fullName evidence="3">Uncharacterized protein</fullName>
    </submittedName>
</protein>
<accession>A0A564VE55</accession>
<dbReference type="PANTHER" id="PTHR31084">
    <property type="entry name" value="ALPHA-L-FUCOSIDASE 2"/>
    <property type="match status" value="1"/>
</dbReference>
<evidence type="ECO:0000259" key="2">
    <source>
        <dbReference type="Pfam" id="PF22124"/>
    </source>
</evidence>
<gene>
    <name evidence="3" type="ORF">RSSSTS7063_02139</name>
</gene>
<sequence length="829" mass="94356">MTIERNKSVFLTPPVAVPDGNVDVSGGGRWKIWQNAGTKIDAPILGNGDLLAAVAGNARYPQLWFSTNDFWQMESAANWEFFHDNSVAKCDPAVGGGSPRPIGRMVFDIPEMEGAQWHTEQQFSTATTVTTLTDKKGKRCFMKSWAAAVENILVIEFETEKDLEIEYDFYFPDELGKGCETAADIWGYGESDNIQNGMFVGLVTGKPLQVKKIGGGIVSGYRQFSDYVDMPVKAGFAGCFLKEQNPDKIDMRDRNTCKKLKKGEKAIFVLPVRSWAKCSRPYEYAFSRARWINGENIKDLRERHLAWWKKFWSVSEISLDDPIIEQRYYLSKYMLASLSRDPEYPPNILGISTFDRPAWNGNYKINYNHQSPYLNLMVSGHFAQSDPHDAPYLKLMEISDEMCKRLLKHDGLYYPLGLGPHGMVSEALILHMKSPALHGALNMIFRYGITEDEDYAEKVYPFLRGVADFWEKDLVLRDGVYHVTGDGMHERTEENIRENGEPEDPVNTLGYLKTFFSWMPRISEALNLDAEKRDKWRTISENLAPYPKGTVRDIQNNPTLWKEVDVKLEELLPEELLDKEIFYDEGIGGKWSFHFPGNIMQIYPGSAIGLGSIPEELEVARNTVHIHAMAENALGKYEYEKECRKTGTVPEKNQHFYKAGAFNASNLSCLFFTAAVRVGYDPDIIWNEMKDMILQRGLPNGFLKENPHGIEQLNTVTDAIQEMMMQSYEGIIRIFPVWPRKNHPNAYFRGFRAWGGFEVDAGLKNGVIEQVTVLSHKGHICKIENPWPGKPVKIVYEFGRDDEICSGKVISINLHKEEKAILTEEGKVQ</sequence>
<dbReference type="RefSeq" id="WP_144092351.1">
    <property type="nucleotide sequence ID" value="NZ_CABHMX010000003.1"/>
</dbReference>
<dbReference type="Gene3D" id="2.70.98.50">
    <property type="entry name" value="putative glycoside hydrolase family protein from bacillus halodurans"/>
    <property type="match status" value="1"/>
</dbReference>
<evidence type="ECO:0000313" key="4">
    <source>
        <dbReference type="Proteomes" id="UP000408482"/>
    </source>
</evidence>
<dbReference type="PANTHER" id="PTHR31084:SF0">
    <property type="entry name" value="ALPHA-L-FUCOSIDASE 2"/>
    <property type="match status" value="1"/>
</dbReference>
<dbReference type="EMBL" id="CABHNW010000007">
    <property type="protein sequence ID" value="VUX30567.1"/>
    <property type="molecule type" value="Genomic_DNA"/>
</dbReference>
<dbReference type="InterPro" id="IPR054363">
    <property type="entry name" value="GH95_cat"/>
</dbReference>
<feature type="domain" description="Alpha fucosidase A-like C-terminal" evidence="1">
    <location>
        <begin position="726"/>
        <end position="786"/>
    </location>
</feature>
<dbReference type="GO" id="GO:0005975">
    <property type="term" value="P:carbohydrate metabolic process"/>
    <property type="evidence" value="ECO:0007669"/>
    <property type="project" value="InterPro"/>
</dbReference>
<dbReference type="InterPro" id="IPR049053">
    <property type="entry name" value="AFCA-like_C"/>
</dbReference>
<dbReference type="InterPro" id="IPR012341">
    <property type="entry name" value="6hp_glycosidase-like_sf"/>
</dbReference>
<reference evidence="3 4" key="1">
    <citation type="submission" date="2019-07" db="EMBL/GenBank/DDBJ databases">
        <authorList>
            <person name="Hibberd C M."/>
            <person name="Gehrig L. J."/>
            <person name="Chang H.-W."/>
            <person name="Venkatesh S."/>
        </authorList>
    </citation>
    <scope>NUCLEOTIDE SEQUENCE [LARGE SCALE GENOMIC DNA]</scope>
    <source>
        <strain evidence="3">Blautia_luti_SSTS_Bg7063</strain>
    </source>
</reference>
<dbReference type="Pfam" id="PF21307">
    <property type="entry name" value="Glyco_hydro_95_C"/>
    <property type="match status" value="1"/>
</dbReference>
<organism evidence="3 4">
    <name type="scientific">Blautia luti</name>
    <dbReference type="NCBI Taxonomy" id="89014"/>
    <lineage>
        <taxon>Bacteria</taxon>
        <taxon>Bacillati</taxon>
        <taxon>Bacillota</taxon>
        <taxon>Clostridia</taxon>
        <taxon>Lachnospirales</taxon>
        <taxon>Lachnospiraceae</taxon>
        <taxon>Blautia</taxon>
    </lineage>
</organism>
<dbReference type="Pfam" id="PF22124">
    <property type="entry name" value="Glyco_hydro_95_cat"/>
    <property type="match status" value="1"/>
</dbReference>
<dbReference type="GO" id="GO:0004560">
    <property type="term" value="F:alpha-L-fucosidase activity"/>
    <property type="evidence" value="ECO:0007669"/>
    <property type="project" value="TreeGrafter"/>
</dbReference>
<name>A0A564VE55_9FIRM</name>
<dbReference type="Proteomes" id="UP000408482">
    <property type="component" value="Unassembled WGS sequence"/>
</dbReference>
<evidence type="ECO:0000313" key="3">
    <source>
        <dbReference type="EMBL" id="VUX30567.1"/>
    </source>
</evidence>
<proteinExistence type="predicted"/>
<feature type="domain" description="Glycosyl hydrolase family 95 catalytic" evidence="2">
    <location>
        <begin position="315"/>
        <end position="555"/>
    </location>
</feature>